<dbReference type="EMBL" id="JBITLV010000006">
    <property type="protein sequence ID" value="MFI7588842.1"/>
    <property type="molecule type" value="Genomic_DNA"/>
</dbReference>
<organism evidence="2 3">
    <name type="scientific">Spongisporangium articulatum</name>
    <dbReference type="NCBI Taxonomy" id="3362603"/>
    <lineage>
        <taxon>Bacteria</taxon>
        <taxon>Bacillati</taxon>
        <taxon>Actinomycetota</taxon>
        <taxon>Actinomycetes</taxon>
        <taxon>Kineosporiales</taxon>
        <taxon>Kineosporiaceae</taxon>
        <taxon>Spongisporangium</taxon>
    </lineage>
</organism>
<dbReference type="SUPFAM" id="SSF110857">
    <property type="entry name" value="Gamma-glutamyl cyclotransferase-like"/>
    <property type="match status" value="1"/>
</dbReference>
<dbReference type="EC" id="2.3.2.-" evidence="2"/>
<comment type="caution">
    <text evidence="2">The sequence shown here is derived from an EMBL/GenBank/DDBJ whole genome shotgun (WGS) entry which is preliminary data.</text>
</comment>
<evidence type="ECO:0000259" key="1">
    <source>
        <dbReference type="Pfam" id="PF06094"/>
    </source>
</evidence>
<dbReference type="InterPro" id="IPR009288">
    <property type="entry name" value="AIG2-like_dom"/>
</dbReference>
<reference evidence="2 3" key="1">
    <citation type="submission" date="2024-10" db="EMBL/GenBank/DDBJ databases">
        <title>The Natural Products Discovery Center: Release of the First 8490 Sequenced Strains for Exploring Actinobacteria Biosynthetic Diversity.</title>
        <authorList>
            <person name="Kalkreuter E."/>
            <person name="Kautsar S.A."/>
            <person name="Yang D."/>
            <person name="Bader C.D."/>
            <person name="Teijaro C.N."/>
            <person name="Fluegel L."/>
            <person name="Davis C.M."/>
            <person name="Simpson J.R."/>
            <person name="Lauterbach L."/>
            <person name="Steele A.D."/>
            <person name="Gui C."/>
            <person name="Meng S."/>
            <person name="Li G."/>
            <person name="Viehrig K."/>
            <person name="Ye F."/>
            <person name="Su P."/>
            <person name="Kiefer A.F."/>
            <person name="Nichols A."/>
            <person name="Cepeda A.J."/>
            <person name="Yan W."/>
            <person name="Fan B."/>
            <person name="Jiang Y."/>
            <person name="Adhikari A."/>
            <person name="Zheng C.-J."/>
            <person name="Schuster L."/>
            <person name="Cowan T.M."/>
            <person name="Smanski M.J."/>
            <person name="Chevrette M.G."/>
            <person name="De Carvalho L.P.S."/>
            <person name="Shen B."/>
        </authorList>
    </citation>
    <scope>NUCLEOTIDE SEQUENCE [LARGE SCALE GENOMIC DNA]</scope>
    <source>
        <strain evidence="2 3">NPDC049639</strain>
    </source>
</reference>
<dbReference type="InterPro" id="IPR013024">
    <property type="entry name" value="GGCT-like"/>
</dbReference>
<sequence>MKVFGYGSLISAGSLAATLGRALPAPRPAFLPGYVAELVVGTDTRGLTDRYWTRPDGTVFDGVIASYGLVERPGEYGCPGAVHDIPDSLLPALDARERDYARMPVTLADTAGQRLAAVTYVQHPQAERVLEEACRTERAVVTQEYLDLVAGALAALAPDVLRRAAHPTHLPVVPLVFHEGSPPPVG</sequence>
<dbReference type="Proteomes" id="UP001612915">
    <property type="component" value="Unassembled WGS sequence"/>
</dbReference>
<protein>
    <submittedName>
        <fullName evidence="2">Gamma-glutamylcyclotransferase family protein</fullName>
        <ecNumber evidence="2">2.3.2.-</ecNumber>
    </submittedName>
</protein>
<evidence type="ECO:0000313" key="3">
    <source>
        <dbReference type="Proteomes" id="UP001612915"/>
    </source>
</evidence>
<keyword evidence="3" id="KW-1185">Reference proteome</keyword>
<dbReference type="GO" id="GO:0016746">
    <property type="term" value="F:acyltransferase activity"/>
    <property type="evidence" value="ECO:0007669"/>
    <property type="project" value="UniProtKB-KW"/>
</dbReference>
<keyword evidence="2" id="KW-0012">Acyltransferase</keyword>
<accession>A0ABW8ATB3</accession>
<dbReference type="InterPro" id="IPR036568">
    <property type="entry name" value="GGCT-like_sf"/>
</dbReference>
<evidence type="ECO:0000313" key="2">
    <source>
        <dbReference type="EMBL" id="MFI7588842.1"/>
    </source>
</evidence>
<name>A0ABW8ATB3_9ACTN</name>
<dbReference type="Gene3D" id="3.10.490.10">
    <property type="entry name" value="Gamma-glutamyl cyclotransferase-like"/>
    <property type="match status" value="1"/>
</dbReference>
<feature type="domain" description="Gamma-glutamylcyclotransferase AIG2-like" evidence="1">
    <location>
        <begin position="65"/>
        <end position="126"/>
    </location>
</feature>
<dbReference type="Pfam" id="PF06094">
    <property type="entry name" value="GGACT"/>
    <property type="match status" value="1"/>
</dbReference>
<gene>
    <name evidence="2" type="ORF">ACIB24_17395</name>
</gene>
<dbReference type="CDD" id="cd06661">
    <property type="entry name" value="GGCT_like"/>
    <property type="match status" value="1"/>
</dbReference>
<dbReference type="RefSeq" id="WP_398282967.1">
    <property type="nucleotide sequence ID" value="NZ_JBITLV010000006.1"/>
</dbReference>
<proteinExistence type="predicted"/>
<keyword evidence="2" id="KW-0808">Transferase</keyword>